<feature type="non-terminal residue" evidence="1">
    <location>
        <position position="99"/>
    </location>
</feature>
<comment type="caution">
    <text evidence="1">The sequence shown here is derived from an EMBL/GenBank/DDBJ whole genome shotgun (WGS) entry which is preliminary data.</text>
</comment>
<dbReference type="Pfam" id="PF00067">
    <property type="entry name" value="p450"/>
    <property type="match status" value="1"/>
</dbReference>
<dbReference type="GO" id="GO:0016705">
    <property type="term" value="F:oxidoreductase activity, acting on paired donors, with incorporation or reduction of molecular oxygen"/>
    <property type="evidence" value="ECO:0007669"/>
    <property type="project" value="InterPro"/>
</dbReference>
<dbReference type="Proteomes" id="UP000789759">
    <property type="component" value="Unassembled WGS sequence"/>
</dbReference>
<dbReference type="Gene3D" id="1.10.630.10">
    <property type="entry name" value="Cytochrome P450"/>
    <property type="match status" value="1"/>
</dbReference>
<sequence length="99" mass="11081">SESELAQAYDSVVNNKNSALYTALLITEQKSSLVRGKDILSLLVKANEKLPIDEQLTHKELIAGHDTTSVSLAWSLYFIAKNPDIQDRLRKEVLDILID</sequence>
<proteinExistence type="predicted"/>
<keyword evidence="2" id="KW-1185">Reference proteome</keyword>
<dbReference type="SUPFAM" id="SSF48264">
    <property type="entry name" value="Cytochrome P450"/>
    <property type="match status" value="1"/>
</dbReference>
<name>A0A9N9PN96_9GLOM</name>
<dbReference type="AlphaFoldDB" id="A0A9N9PN96"/>
<dbReference type="GO" id="GO:0004497">
    <property type="term" value="F:monooxygenase activity"/>
    <property type="evidence" value="ECO:0007669"/>
    <property type="project" value="InterPro"/>
</dbReference>
<organism evidence="1 2">
    <name type="scientific">Cetraspora pellucida</name>
    <dbReference type="NCBI Taxonomy" id="1433469"/>
    <lineage>
        <taxon>Eukaryota</taxon>
        <taxon>Fungi</taxon>
        <taxon>Fungi incertae sedis</taxon>
        <taxon>Mucoromycota</taxon>
        <taxon>Glomeromycotina</taxon>
        <taxon>Glomeromycetes</taxon>
        <taxon>Diversisporales</taxon>
        <taxon>Gigasporaceae</taxon>
        <taxon>Cetraspora</taxon>
    </lineage>
</organism>
<gene>
    <name evidence="1" type="ORF">CPELLU_LOCUS21690</name>
</gene>
<protein>
    <submittedName>
        <fullName evidence="1">13485_t:CDS:1</fullName>
    </submittedName>
</protein>
<dbReference type="InterPro" id="IPR036396">
    <property type="entry name" value="Cyt_P450_sf"/>
</dbReference>
<dbReference type="GO" id="GO:0020037">
    <property type="term" value="F:heme binding"/>
    <property type="evidence" value="ECO:0007669"/>
    <property type="project" value="InterPro"/>
</dbReference>
<reference evidence="1" key="1">
    <citation type="submission" date="2021-06" db="EMBL/GenBank/DDBJ databases">
        <authorList>
            <person name="Kallberg Y."/>
            <person name="Tangrot J."/>
            <person name="Rosling A."/>
        </authorList>
    </citation>
    <scope>NUCLEOTIDE SEQUENCE</scope>
    <source>
        <strain evidence="1">FL966</strain>
    </source>
</reference>
<dbReference type="InterPro" id="IPR001128">
    <property type="entry name" value="Cyt_P450"/>
</dbReference>
<dbReference type="EMBL" id="CAJVQA010083728">
    <property type="protein sequence ID" value="CAG8838279.1"/>
    <property type="molecule type" value="Genomic_DNA"/>
</dbReference>
<dbReference type="OrthoDB" id="2423505at2759"/>
<dbReference type="GO" id="GO:0005506">
    <property type="term" value="F:iron ion binding"/>
    <property type="evidence" value="ECO:0007669"/>
    <property type="project" value="InterPro"/>
</dbReference>
<evidence type="ECO:0000313" key="2">
    <source>
        <dbReference type="Proteomes" id="UP000789759"/>
    </source>
</evidence>
<feature type="non-terminal residue" evidence="1">
    <location>
        <position position="1"/>
    </location>
</feature>
<evidence type="ECO:0000313" key="1">
    <source>
        <dbReference type="EMBL" id="CAG8838279.1"/>
    </source>
</evidence>
<accession>A0A9N9PN96</accession>